<keyword evidence="2" id="KW-1185">Reference proteome</keyword>
<sequence>MAGGGEWTVSAGWSIEGRSEAEPEIGIGRDTAPERGGMRSACQEVIVRSEDSEVMDRACVAREEALFDYEIWAAMDMPLRQEATREIGGLWRGCAARDQNGLIILKRHVPVQGNVGSRRGDDDRREKLQIINWKHPDIRFQESGRRGPLKQAF</sequence>
<evidence type="ECO:0000313" key="1">
    <source>
        <dbReference type="EMBL" id="KZO89475.1"/>
    </source>
</evidence>
<dbReference type="Proteomes" id="UP000076738">
    <property type="component" value="Unassembled WGS sequence"/>
</dbReference>
<reference evidence="1 2" key="1">
    <citation type="journal article" date="2016" name="Mol. Biol. Evol.">
        <title>Comparative Genomics of Early-Diverging Mushroom-Forming Fungi Provides Insights into the Origins of Lignocellulose Decay Capabilities.</title>
        <authorList>
            <person name="Nagy L.G."/>
            <person name="Riley R."/>
            <person name="Tritt A."/>
            <person name="Adam C."/>
            <person name="Daum C."/>
            <person name="Floudas D."/>
            <person name="Sun H."/>
            <person name="Yadav J.S."/>
            <person name="Pangilinan J."/>
            <person name="Larsson K.H."/>
            <person name="Matsuura K."/>
            <person name="Barry K."/>
            <person name="Labutti K."/>
            <person name="Kuo R."/>
            <person name="Ohm R.A."/>
            <person name="Bhattacharya S.S."/>
            <person name="Shirouzu T."/>
            <person name="Yoshinaga Y."/>
            <person name="Martin F.M."/>
            <person name="Grigoriev I.V."/>
            <person name="Hibbett D.S."/>
        </authorList>
    </citation>
    <scope>NUCLEOTIDE SEQUENCE [LARGE SCALE GENOMIC DNA]</scope>
    <source>
        <strain evidence="1 2">TUFC12733</strain>
    </source>
</reference>
<name>A0A167FGW7_CALVF</name>
<protein>
    <submittedName>
        <fullName evidence="1">Uncharacterized protein</fullName>
    </submittedName>
</protein>
<gene>
    <name evidence="1" type="ORF">CALVIDRAFT_532065</name>
</gene>
<accession>A0A167FGW7</accession>
<proteinExistence type="predicted"/>
<dbReference type="AlphaFoldDB" id="A0A167FGW7"/>
<organism evidence="1 2">
    <name type="scientific">Calocera viscosa (strain TUFC12733)</name>
    <dbReference type="NCBI Taxonomy" id="1330018"/>
    <lineage>
        <taxon>Eukaryota</taxon>
        <taxon>Fungi</taxon>
        <taxon>Dikarya</taxon>
        <taxon>Basidiomycota</taxon>
        <taxon>Agaricomycotina</taxon>
        <taxon>Dacrymycetes</taxon>
        <taxon>Dacrymycetales</taxon>
        <taxon>Dacrymycetaceae</taxon>
        <taxon>Calocera</taxon>
    </lineage>
</organism>
<dbReference type="EMBL" id="KV417400">
    <property type="protein sequence ID" value="KZO89475.1"/>
    <property type="molecule type" value="Genomic_DNA"/>
</dbReference>
<evidence type="ECO:0000313" key="2">
    <source>
        <dbReference type="Proteomes" id="UP000076738"/>
    </source>
</evidence>